<sequence>MIYVKNVVLKLLETGEVEALLPVIAMLLQFSPDELRRCQEAYRMQAVAEVPFNGAAAVMDAATSAPRPLLSRFTLS</sequence>
<comment type="subcellular location">
    <subcellularLocation>
        <location evidence="2">Cytoplasm</location>
    </subcellularLocation>
    <subcellularLocation>
        <location evidence="1">Endomembrane system</location>
        <topology evidence="1">Peripheral membrane protein</topology>
    </subcellularLocation>
</comment>
<keyword evidence="4" id="KW-0175">Coiled coil</keyword>
<gene>
    <name evidence="7" type="ORF">KC19_12G057100</name>
</gene>
<evidence type="ECO:0000313" key="8">
    <source>
        <dbReference type="Proteomes" id="UP000822688"/>
    </source>
</evidence>
<keyword evidence="8" id="KW-1185">Reference proteome</keyword>
<dbReference type="PANTHER" id="PTHR23157">
    <property type="entry name" value="GRIP AND COILED-COIL DOMAIN-CONTAINING PROTEIN 1"/>
    <property type="match status" value="1"/>
</dbReference>
<dbReference type="GO" id="GO:0005794">
    <property type="term" value="C:Golgi apparatus"/>
    <property type="evidence" value="ECO:0007669"/>
    <property type="project" value="TreeGrafter"/>
</dbReference>
<dbReference type="InterPro" id="IPR000237">
    <property type="entry name" value="GRIP_dom"/>
</dbReference>
<dbReference type="InterPro" id="IPR051952">
    <property type="entry name" value="Golgi-autophagy_related"/>
</dbReference>
<dbReference type="EMBL" id="CM026433">
    <property type="protein sequence ID" value="KAG0554022.1"/>
    <property type="molecule type" value="Genomic_DNA"/>
</dbReference>
<dbReference type="Pfam" id="PF01465">
    <property type="entry name" value="GRIP"/>
    <property type="match status" value="1"/>
</dbReference>
<dbReference type="AlphaFoldDB" id="A0A8T0G9R8"/>
<evidence type="ECO:0000256" key="1">
    <source>
        <dbReference type="ARBA" id="ARBA00004184"/>
    </source>
</evidence>
<evidence type="ECO:0000256" key="2">
    <source>
        <dbReference type="ARBA" id="ARBA00004496"/>
    </source>
</evidence>
<evidence type="ECO:0000256" key="3">
    <source>
        <dbReference type="ARBA" id="ARBA00022490"/>
    </source>
</evidence>
<name>A0A8T0G9R8_CERPU</name>
<evidence type="ECO:0000313" key="7">
    <source>
        <dbReference type="EMBL" id="KAG0554022.1"/>
    </source>
</evidence>
<reference evidence="7" key="1">
    <citation type="submission" date="2020-06" db="EMBL/GenBank/DDBJ databases">
        <title>WGS assembly of Ceratodon purpureus strain R40.</title>
        <authorList>
            <person name="Carey S.B."/>
            <person name="Jenkins J."/>
            <person name="Shu S."/>
            <person name="Lovell J.T."/>
            <person name="Sreedasyam A."/>
            <person name="Maumus F."/>
            <person name="Tiley G.P."/>
            <person name="Fernandez-Pozo N."/>
            <person name="Barry K."/>
            <person name="Chen C."/>
            <person name="Wang M."/>
            <person name="Lipzen A."/>
            <person name="Daum C."/>
            <person name="Saski C.A."/>
            <person name="Payton A.C."/>
            <person name="Mcbreen J.C."/>
            <person name="Conrad R.E."/>
            <person name="Kollar L.M."/>
            <person name="Olsson S."/>
            <person name="Huttunen S."/>
            <person name="Landis J.B."/>
            <person name="Wickett N.J."/>
            <person name="Johnson M.G."/>
            <person name="Rensing S.A."/>
            <person name="Grimwood J."/>
            <person name="Schmutz J."/>
            <person name="Mcdaniel S.F."/>
        </authorList>
    </citation>
    <scope>NUCLEOTIDE SEQUENCE</scope>
    <source>
        <strain evidence="7">R40</strain>
    </source>
</reference>
<dbReference type="PROSITE" id="PS50913">
    <property type="entry name" value="GRIP"/>
    <property type="match status" value="1"/>
</dbReference>
<keyword evidence="5" id="KW-0472">Membrane</keyword>
<feature type="domain" description="GRIP" evidence="6">
    <location>
        <begin position="1"/>
        <end position="41"/>
    </location>
</feature>
<dbReference type="OrthoDB" id="1926336at2759"/>
<evidence type="ECO:0000256" key="5">
    <source>
        <dbReference type="ARBA" id="ARBA00023136"/>
    </source>
</evidence>
<keyword evidence="3" id="KW-0963">Cytoplasm</keyword>
<accession>A0A8T0G9R8</accession>
<proteinExistence type="predicted"/>
<organism evidence="7 8">
    <name type="scientific">Ceratodon purpureus</name>
    <name type="common">Fire moss</name>
    <name type="synonym">Dicranum purpureum</name>
    <dbReference type="NCBI Taxonomy" id="3225"/>
    <lineage>
        <taxon>Eukaryota</taxon>
        <taxon>Viridiplantae</taxon>
        <taxon>Streptophyta</taxon>
        <taxon>Embryophyta</taxon>
        <taxon>Bryophyta</taxon>
        <taxon>Bryophytina</taxon>
        <taxon>Bryopsida</taxon>
        <taxon>Dicranidae</taxon>
        <taxon>Pseudoditrichales</taxon>
        <taxon>Ditrichaceae</taxon>
        <taxon>Ceratodon</taxon>
    </lineage>
</organism>
<dbReference type="PANTHER" id="PTHR23157:SF25">
    <property type="entry name" value="GRIP AND COILED-COIL DOMAIN-CONTAINING PROTEIN 1"/>
    <property type="match status" value="1"/>
</dbReference>
<dbReference type="SMART" id="SM00755">
    <property type="entry name" value="Grip"/>
    <property type="match status" value="1"/>
</dbReference>
<comment type="caution">
    <text evidence="7">The sequence shown here is derived from an EMBL/GenBank/DDBJ whole genome shotgun (WGS) entry which is preliminary data.</text>
</comment>
<protein>
    <recommendedName>
        <fullName evidence="6">GRIP domain-containing protein</fullName>
    </recommendedName>
</protein>
<dbReference type="Proteomes" id="UP000822688">
    <property type="component" value="Chromosome 12"/>
</dbReference>
<evidence type="ECO:0000259" key="6">
    <source>
        <dbReference type="PROSITE" id="PS50913"/>
    </source>
</evidence>
<evidence type="ECO:0000256" key="4">
    <source>
        <dbReference type="ARBA" id="ARBA00023054"/>
    </source>
</evidence>